<comment type="caution">
    <text evidence="1">The sequence shown here is derived from an EMBL/GenBank/DDBJ whole genome shotgun (WGS) entry which is preliminary data.</text>
</comment>
<accession>A0ABR5V9V2</accession>
<gene>
    <name evidence="1" type="ORF">WM41_1052</name>
</gene>
<protein>
    <submittedName>
        <fullName evidence="1">Uncharacterized protein</fullName>
    </submittedName>
</protein>
<keyword evidence="2" id="KW-1185">Reference proteome</keyword>
<evidence type="ECO:0000313" key="2">
    <source>
        <dbReference type="Proteomes" id="UP000070339"/>
    </source>
</evidence>
<organism evidence="1 2">
    <name type="scientific">Corynebacterium simulans</name>
    <dbReference type="NCBI Taxonomy" id="146827"/>
    <lineage>
        <taxon>Bacteria</taxon>
        <taxon>Bacillati</taxon>
        <taxon>Actinomycetota</taxon>
        <taxon>Actinomycetes</taxon>
        <taxon>Mycobacteriales</taxon>
        <taxon>Corynebacteriaceae</taxon>
        <taxon>Corynebacterium</taxon>
    </lineage>
</organism>
<name>A0ABR5V9V2_9CORY</name>
<reference evidence="1 2" key="1">
    <citation type="journal article" date="2016" name="Int. J. Syst. Evol. Microbiol.">
        <title>Resolving the Complexity of Human Skin Metagenomes Using Single-Molecule Sequencing.</title>
        <authorList>
            <consortium name="NISC Comparative Sequencing Program"/>
            <person name="Tsai Y.C."/>
            <person name="Conlan S."/>
            <person name="Deming C."/>
            <person name="Segre J.A."/>
            <person name="Kong H.H."/>
            <person name="Korlach J."/>
            <person name="Oh J."/>
        </authorList>
    </citation>
    <scope>NUCLEOTIDE SEQUENCE [LARGE SCALE GENOMIC DNA]</scope>
    <source>
        <strain evidence="1 2">1B08</strain>
    </source>
</reference>
<sequence>MFGYLERGGLLHGIGVHKPVAGQLFTVSGFDEFGYGTGVLTELLLELGDVA</sequence>
<proteinExistence type="predicted"/>
<dbReference type="Proteomes" id="UP000070339">
    <property type="component" value="Unassembled WGS sequence"/>
</dbReference>
<evidence type="ECO:0000313" key="1">
    <source>
        <dbReference type="EMBL" id="KXU18281.1"/>
    </source>
</evidence>
<dbReference type="EMBL" id="LTEB01000025">
    <property type="protein sequence ID" value="KXU18281.1"/>
    <property type="molecule type" value="Genomic_DNA"/>
</dbReference>